<sequence length="160" mass="18778">MDDELRQSTMLEPLKIAYVQRTLEKPKSNMKHTILRGPAEIVKQISMGKCHSRIEKKGQGAIKIDEYILIWSGVHKSEAAKAGVAKLIKKNISKDIRDIQYVSDSHLKVIMKIRRKEYDAQDETKEEFYNSLNKLIGKTKRHQQLIIVSWKYEWKNRKKK</sequence>
<evidence type="ECO:0000313" key="2">
    <source>
        <dbReference type="Proteomes" id="UP000801492"/>
    </source>
</evidence>
<gene>
    <name evidence="1" type="ORF">ILUMI_03108</name>
</gene>
<comment type="caution">
    <text evidence="1">The sequence shown here is derived from an EMBL/GenBank/DDBJ whole genome shotgun (WGS) entry which is preliminary data.</text>
</comment>
<dbReference type="Proteomes" id="UP000801492">
    <property type="component" value="Unassembled WGS sequence"/>
</dbReference>
<keyword evidence="2" id="KW-1185">Reference proteome</keyword>
<name>A0A8K0GK85_IGNLU</name>
<protein>
    <submittedName>
        <fullName evidence="1">Uncharacterized protein</fullName>
    </submittedName>
</protein>
<accession>A0A8K0GK85</accession>
<dbReference type="EMBL" id="VTPC01001115">
    <property type="protein sequence ID" value="KAF2903074.1"/>
    <property type="molecule type" value="Genomic_DNA"/>
</dbReference>
<reference evidence="1" key="1">
    <citation type="submission" date="2019-08" db="EMBL/GenBank/DDBJ databases">
        <title>The genome of the North American firefly Photinus pyralis.</title>
        <authorList>
            <consortium name="Photinus pyralis genome working group"/>
            <person name="Fallon T.R."/>
            <person name="Sander Lower S.E."/>
            <person name="Weng J.-K."/>
        </authorList>
    </citation>
    <scope>NUCLEOTIDE SEQUENCE</scope>
    <source>
        <strain evidence="1">TRF0915ILg1</strain>
        <tissue evidence="1">Whole body</tissue>
    </source>
</reference>
<dbReference type="AlphaFoldDB" id="A0A8K0GK85"/>
<organism evidence="1 2">
    <name type="scientific">Ignelater luminosus</name>
    <name type="common">Cucubano</name>
    <name type="synonym">Pyrophorus luminosus</name>
    <dbReference type="NCBI Taxonomy" id="2038154"/>
    <lineage>
        <taxon>Eukaryota</taxon>
        <taxon>Metazoa</taxon>
        <taxon>Ecdysozoa</taxon>
        <taxon>Arthropoda</taxon>
        <taxon>Hexapoda</taxon>
        <taxon>Insecta</taxon>
        <taxon>Pterygota</taxon>
        <taxon>Neoptera</taxon>
        <taxon>Endopterygota</taxon>
        <taxon>Coleoptera</taxon>
        <taxon>Polyphaga</taxon>
        <taxon>Elateriformia</taxon>
        <taxon>Elateroidea</taxon>
        <taxon>Elateridae</taxon>
        <taxon>Agrypninae</taxon>
        <taxon>Pyrophorini</taxon>
        <taxon>Ignelater</taxon>
    </lineage>
</organism>
<evidence type="ECO:0000313" key="1">
    <source>
        <dbReference type="EMBL" id="KAF2903074.1"/>
    </source>
</evidence>
<proteinExistence type="predicted"/>
<dbReference type="OrthoDB" id="410542at2759"/>